<evidence type="ECO:0000256" key="1">
    <source>
        <dbReference type="SAM" id="MobiDB-lite"/>
    </source>
</evidence>
<comment type="caution">
    <text evidence="2">The sequence shown here is derived from an EMBL/GenBank/DDBJ whole genome shotgun (WGS) entry which is preliminary data.</text>
</comment>
<name>A0A6A3V1Y7_9STRA</name>
<evidence type="ECO:0000313" key="3">
    <source>
        <dbReference type="Proteomes" id="UP000433483"/>
    </source>
</evidence>
<gene>
    <name evidence="2" type="ORF">PF005_g32899</name>
</gene>
<dbReference type="EMBL" id="QXGB01009061">
    <property type="protein sequence ID" value="KAE9157263.1"/>
    <property type="molecule type" value="Genomic_DNA"/>
</dbReference>
<organism evidence="2 3">
    <name type="scientific">Phytophthora fragariae</name>
    <dbReference type="NCBI Taxonomy" id="53985"/>
    <lineage>
        <taxon>Eukaryota</taxon>
        <taxon>Sar</taxon>
        <taxon>Stramenopiles</taxon>
        <taxon>Oomycota</taxon>
        <taxon>Peronosporomycetes</taxon>
        <taxon>Peronosporales</taxon>
        <taxon>Peronosporaceae</taxon>
        <taxon>Phytophthora</taxon>
    </lineage>
</organism>
<protein>
    <submittedName>
        <fullName evidence="2">Uncharacterized protein</fullName>
    </submittedName>
</protein>
<evidence type="ECO:0000313" key="2">
    <source>
        <dbReference type="EMBL" id="KAE9157263.1"/>
    </source>
</evidence>
<sequence>MLASASLPACKTCAVVPLTSCPSEPFVPNRRKRLCTRPLWFRPTRMFNLRSAVVIRPWAVFRRCLSGHHRSGQRMAARSTVQASPCAELSRSEWGL</sequence>
<keyword evidence="3" id="KW-1185">Reference proteome</keyword>
<proteinExistence type="predicted"/>
<accession>A0A6A3V1Y7</accession>
<feature type="region of interest" description="Disordered" evidence="1">
    <location>
        <begin position="71"/>
        <end position="96"/>
    </location>
</feature>
<reference evidence="2 3" key="1">
    <citation type="submission" date="2018-08" db="EMBL/GenBank/DDBJ databases">
        <title>Genomic investigation of the strawberry pathogen Phytophthora fragariae indicates pathogenicity is determined by transcriptional variation in three key races.</title>
        <authorList>
            <person name="Adams T.M."/>
            <person name="Armitage A.D."/>
            <person name="Sobczyk M.K."/>
            <person name="Bates H.J."/>
            <person name="Dunwell J.M."/>
            <person name="Nellist C.F."/>
            <person name="Harrison R.J."/>
        </authorList>
    </citation>
    <scope>NUCLEOTIDE SEQUENCE [LARGE SCALE GENOMIC DNA]</scope>
    <source>
        <strain evidence="2 3">NOV-27</strain>
    </source>
</reference>
<dbReference type="AlphaFoldDB" id="A0A6A3V1Y7"/>
<dbReference type="Proteomes" id="UP000433483">
    <property type="component" value="Unassembled WGS sequence"/>
</dbReference>